<evidence type="ECO:0000313" key="15">
    <source>
        <dbReference type="Proteomes" id="UP000030008"/>
    </source>
</evidence>
<comment type="caution">
    <text evidence="14">The sequence shown here is derived from an EMBL/GenBank/DDBJ whole genome shotgun (WGS) entry which is preliminary data.</text>
</comment>
<evidence type="ECO:0000259" key="13">
    <source>
        <dbReference type="Pfam" id="PF18075"/>
    </source>
</evidence>
<evidence type="ECO:0000256" key="8">
    <source>
        <dbReference type="ARBA" id="ARBA00023136"/>
    </source>
</evidence>
<dbReference type="InterPro" id="IPR003838">
    <property type="entry name" value="ABC3_permease_C"/>
</dbReference>
<evidence type="ECO:0000256" key="10">
    <source>
        <dbReference type="PIRNR" id="PIRNR003097"/>
    </source>
</evidence>
<keyword evidence="5 10" id="KW-0132">Cell division</keyword>
<dbReference type="InterPro" id="IPR004513">
    <property type="entry name" value="FtsX"/>
</dbReference>
<dbReference type="PANTHER" id="PTHR47755">
    <property type="entry name" value="CELL DIVISION PROTEIN FTSX"/>
    <property type="match status" value="1"/>
</dbReference>
<dbReference type="InterPro" id="IPR058204">
    <property type="entry name" value="FtsX_firmicutes-type"/>
</dbReference>
<evidence type="ECO:0000313" key="14">
    <source>
        <dbReference type="EMBL" id="KGJ54690.1"/>
    </source>
</evidence>
<dbReference type="EMBL" id="JQIF01000009">
    <property type="protein sequence ID" value="KGJ54690.1"/>
    <property type="molecule type" value="Genomic_DNA"/>
</dbReference>
<dbReference type="Gene3D" id="3.30.70.3040">
    <property type="match status" value="1"/>
</dbReference>
<keyword evidence="7 11" id="KW-1133">Transmembrane helix</keyword>
<keyword evidence="6 11" id="KW-0812">Transmembrane</keyword>
<dbReference type="Proteomes" id="UP000030008">
    <property type="component" value="Unassembled WGS sequence"/>
</dbReference>
<evidence type="ECO:0000256" key="2">
    <source>
        <dbReference type="ARBA" id="ARBA00007379"/>
    </source>
</evidence>
<evidence type="ECO:0000256" key="4">
    <source>
        <dbReference type="ARBA" id="ARBA00022475"/>
    </source>
</evidence>
<dbReference type="GO" id="GO:0005886">
    <property type="term" value="C:plasma membrane"/>
    <property type="evidence" value="ECO:0007669"/>
    <property type="project" value="UniProtKB-SubCell"/>
</dbReference>
<evidence type="ECO:0000259" key="12">
    <source>
        <dbReference type="Pfam" id="PF02687"/>
    </source>
</evidence>
<gene>
    <name evidence="14" type="ORF">CIAN88_01705</name>
</gene>
<comment type="function">
    <text evidence="10">Part of the ABC transporter FtsEX involved in asymmetric cellular division facilitating the initiation of sporulation.</text>
</comment>
<comment type="similarity">
    <text evidence="2 10">Belongs to the ABC-4 integral membrane protein family. FtsX subfamily.</text>
</comment>
<keyword evidence="8 10" id="KW-0472">Membrane</keyword>
<feature type="transmembrane region" description="Helical" evidence="11">
    <location>
        <begin position="224"/>
        <end position="246"/>
    </location>
</feature>
<evidence type="ECO:0000256" key="9">
    <source>
        <dbReference type="ARBA" id="ARBA00023306"/>
    </source>
</evidence>
<dbReference type="NCBIfam" id="NF038347">
    <property type="entry name" value="FtsX_Gpos"/>
    <property type="match status" value="1"/>
</dbReference>
<protein>
    <recommendedName>
        <fullName evidence="3 10">Cell division protein FtsX</fullName>
    </recommendedName>
</protein>
<dbReference type="InterPro" id="IPR040690">
    <property type="entry name" value="FtsX_ECD"/>
</dbReference>
<dbReference type="Pfam" id="PF18075">
    <property type="entry name" value="FtsX_ECD"/>
    <property type="match status" value="1"/>
</dbReference>
<feature type="transmembrane region" description="Helical" evidence="11">
    <location>
        <begin position="167"/>
        <end position="188"/>
    </location>
</feature>
<accession>A0A099IAI5</accession>
<evidence type="ECO:0000256" key="3">
    <source>
        <dbReference type="ARBA" id="ARBA00021907"/>
    </source>
</evidence>
<feature type="domain" description="FtsX extracellular" evidence="13">
    <location>
        <begin position="63"/>
        <end position="150"/>
    </location>
</feature>
<comment type="subcellular location">
    <subcellularLocation>
        <location evidence="1">Cell membrane</location>
        <topology evidence="1">Multi-pass membrane protein</topology>
    </subcellularLocation>
</comment>
<name>A0A099IAI5_CLOIN</name>
<dbReference type="PANTHER" id="PTHR47755:SF1">
    <property type="entry name" value="CELL DIVISION PROTEIN FTSX"/>
    <property type="match status" value="1"/>
</dbReference>
<dbReference type="RefSeq" id="WP_044903636.1">
    <property type="nucleotide sequence ID" value="NZ_CP022722.1"/>
</dbReference>
<evidence type="ECO:0000256" key="5">
    <source>
        <dbReference type="ARBA" id="ARBA00022618"/>
    </source>
</evidence>
<keyword evidence="9 10" id="KW-0131">Cell cycle</keyword>
<dbReference type="PIRSF" id="PIRSF003097">
    <property type="entry name" value="FtsX"/>
    <property type="match status" value="1"/>
</dbReference>
<evidence type="ECO:0000256" key="11">
    <source>
        <dbReference type="SAM" id="Phobius"/>
    </source>
</evidence>
<dbReference type="Pfam" id="PF02687">
    <property type="entry name" value="FtsX"/>
    <property type="match status" value="1"/>
</dbReference>
<reference evidence="14 15" key="1">
    <citation type="submission" date="2014-08" db="EMBL/GenBank/DDBJ databases">
        <title>Clostridium innocuum, an unnegligible vancomycin-resistant pathogen causing extra-intestinal infections.</title>
        <authorList>
            <person name="Feng Y."/>
            <person name="Chiu C.-H."/>
        </authorList>
    </citation>
    <scope>NUCLEOTIDE SEQUENCE [LARGE SCALE GENOMIC DNA]</scope>
    <source>
        <strain evidence="14 15">AN88</strain>
    </source>
</reference>
<evidence type="ECO:0000256" key="1">
    <source>
        <dbReference type="ARBA" id="ARBA00004651"/>
    </source>
</evidence>
<keyword evidence="4 10" id="KW-1003">Cell membrane</keyword>
<dbReference type="GO" id="GO:0051301">
    <property type="term" value="P:cell division"/>
    <property type="evidence" value="ECO:0007669"/>
    <property type="project" value="UniProtKB-KW"/>
</dbReference>
<proteinExistence type="inferred from homology"/>
<feature type="domain" description="ABC3 transporter permease C-terminal" evidence="12">
    <location>
        <begin position="174"/>
        <end position="294"/>
    </location>
</feature>
<dbReference type="AlphaFoldDB" id="A0A099IAI5"/>
<sequence>MISFIQSLPKHFMTALRNLGRHMAMTLSSASAVAVTLTLMTLFLVLAANMNSFADHVETNLKIHASIDSLQKQDEIEHMEKLITGISGVKAVEFSSKEDELNILIEESGSVFERYKERNPMPNVFIVEVEKATDIPQITKTLNNMEGIEKAQYGGESIQDMIDTFEAIRYGGAAFILALGVLAIFLITNTIKMTIYTRQTEISIMRNVGAGNWYIKTPFMFEGMLIGIIGALIPVILTIFGYGFLYDFFGGQFMSSMFVMQKPYPFTLQIAGVLFLSGAVVGIIGSFLAATKYLRWRR</sequence>
<evidence type="ECO:0000256" key="6">
    <source>
        <dbReference type="ARBA" id="ARBA00022692"/>
    </source>
</evidence>
<feature type="transmembrane region" description="Helical" evidence="11">
    <location>
        <begin position="266"/>
        <end position="290"/>
    </location>
</feature>
<evidence type="ECO:0000256" key="7">
    <source>
        <dbReference type="ARBA" id="ARBA00022989"/>
    </source>
</evidence>
<organism evidence="14 15">
    <name type="scientific">Clostridium innocuum</name>
    <dbReference type="NCBI Taxonomy" id="1522"/>
    <lineage>
        <taxon>Bacteria</taxon>
        <taxon>Bacillati</taxon>
        <taxon>Bacillota</taxon>
        <taxon>Clostridia</taxon>
        <taxon>Eubacteriales</taxon>
        <taxon>Clostridiaceae</taxon>
        <taxon>Clostridium</taxon>
    </lineage>
</organism>